<reference evidence="1" key="1">
    <citation type="submission" date="2019-08" db="EMBL/GenBank/DDBJ databases">
        <authorList>
            <person name="Kucharzyk K."/>
            <person name="Murdoch R.W."/>
            <person name="Higgins S."/>
            <person name="Loffler F."/>
        </authorList>
    </citation>
    <scope>NUCLEOTIDE SEQUENCE</scope>
</reference>
<accession>A0A645J1Z3</accession>
<protein>
    <submittedName>
        <fullName evidence="1">Uncharacterized protein</fullName>
    </submittedName>
</protein>
<comment type="caution">
    <text evidence="1">The sequence shown here is derived from an EMBL/GenBank/DDBJ whole genome shotgun (WGS) entry which is preliminary data.</text>
</comment>
<dbReference type="AlphaFoldDB" id="A0A645J1Z3"/>
<sequence length="38" mass="4197">MKAVIIPEPVAPDISLIEAELFQYSQTGKSYDIVIDSD</sequence>
<proteinExistence type="predicted"/>
<evidence type="ECO:0000313" key="1">
    <source>
        <dbReference type="EMBL" id="MPN57611.1"/>
    </source>
</evidence>
<name>A0A645J1Z3_9ZZZZ</name>
<dbReference type="EMBL" id="VSSQ01129333">
    <property type="protein sequence ID" value="MPN57611.1"/>
    <property type="molecule type" value="Genomic_DNA"/>
</dbReference>
<gene>
    <name evidence="1" type="ORF">SDC9_205305</name>
</gene>
<organism evidence="1">
    <name type="scientific">bioreactor metagenome</name>
    <dbReference type="NCBI Taxonomy" id="1076179"/>
    <lineage>
        <taxon>unclassified sequences</taxon>
        <taxon>metagenomes</taxon>
        <taxon>ecological metagenomes</taxon>
    </lineage>
</organism>